<evidence type="ECO:0000313" key="2">
    <source>
        <dbReference type="Proteomes" id="UP000007575"/>
    </source>
</evidence>
<keyword evidence="2" id="KW-1185">Reference proteome</keyword>
<accession>H8GXQ4</accession>
<dbReference type="KEGG" id="dgo:DGo_CA1979"/>
<proteinExistence type="predicted"/>
<name>H8GXQ4_DEIGI</name>
<organism evidence="1 2">
    <name type="scientific">Deinococcus gobiensis (strain DSM 21396 / JCM 16679 / CGMCC 1.7299 / I-0)</name>
    <dbReference type="NCBI Taxonomy" id="745776"/>
    <lineage>
        <taxon>Bacteria</taxon>
        <taxon>Thermotogati</taxon>
        <taxon>Deinococcota</taxon>
        <taxon>Deinococci</taxon>
        <taxon>Deinococcales</taxon>
        <taxon>Deinococcaceae</taxon>
        <taxon>Deinococcus</taxon>
    </lineage>
</organism>
<dbReference type="AlphaFoldDB" id="H8GXQ4"/>
<dbReference type="EMBL" id="CP002191">
    <property type="protein sequence ID" value="AFD25906.1"/>
    <property type="molecule type" value="Genomic_DNA"/>
</dbReference>
<evidence type="ECO:0000313" key="1">
    <source>
        <dbReference type="EMBL" id="AFD25906.1"/>
    </source>
</evidence>
<protein>
    <submittedName>
        <fullName evidence="1">Uncharacterized protein</fullName>
    </submittedName>
</protein>
<dbReference type="PATRIC" id="fig|745776.4.peg.2032"/>
<gene>
    <name evidence="1" type="ordered locus">DGo_CA1979</name>
</gene>
<dbReference type="HOGENOM" id="CLU_3250380_0_0_0"/>
<reference evidence="1 2" key="1">
    <citation type="journal article" date="2012" name="PLoS ONE">
        <title>Genome sequence and transcriptome analysis of the radioresistant bacterium Deinococcus gobiensis: insights into the extreme environmental adaptations.</title>
        <authorList>
            <person name="Yuan M."/>
            <person name="Chen M."/>
            <person name="Zhang W."/>
            <person name="Lu W."/>
            <person name="Wang J."/>
            <person name="Yang M."/>
            <person name="Zhao P."/>
            <person name="Tang R."/>
            <person name="Li X."/>
            <person name="Hao Y."/>
            <person name="Zhou Z."/>
            <person name="Zhan Y."/>
            <person name="Yu H."/>
            <person name="Teng C."/>
            <person name="Yan Y."/>
            <person name="Ping S."/>
            <person name="Wang Y."/>
            <person name="Lin M."/>
        </authorList>
    </citation>
    <scope>NUCLEOTIDE SEQUENCE [LARGE SCALE GENOMIC DNA]</scope>
    <source>
        <strain evidence="1 2">I-0</strain>
    </source>
</reference>
<sequence>MSYKSRYHCQSDIEIQKVYKNAVQAYEATIRKLDELGISTVQ</sequence>
<dbReference type="Proteomes" id="UP000007575">
    <property type="component" value="Chromosome"/>
</dbReference>